<organism evidence="2 3">
    <name type="scientific">Sandaracinus amylolyticus</name>
    <dbReference type="NCBI Taxonomy" id="927083"/>
    <lineage>
        <taxon>Bacteria</taxon>
        <taxon>Pseudomonadati</taxon>
        <taxon>Myxococcota</taxon>
        <taxon>Polyangia</taxon>
        <taxon>Polyangiales</taxon>
        <taxon>Sandaracinaceae</taxon>
        <taxon>Sandaracinus</taxon>
    </lineage>
</organism>
<evidence type="ECO:0000256" key="1">
    <source>
        <dbReference type="SAM" id="MobiDB-lite"/>
    </source>
</evidence>
<protein>
    <submittedName>
        <fullName evidence="2">Uncharacterized protein</fullName>
    </submittedName>
</protein>
<feature type="region of interest" description="Disordered" evidence="1">
    <location>
        <begin position="1"/>
        <end position="23"/>
    </location>
</feature>
<keyword evidence="3" id="KW-1185">Reference proteome</keyword>
<feature type="compositionally biased region" description="Polar residues" evidence="1">
    <location>
        <begin position="1"/>
        <end position="10"/>
    </location>
</feature>
<dbReference type="AlphaFoldDB" id="A0A0F6W023"/>
<feature type="region of interest" description="Disordered" evidence="1">
    <location>
        <begin position="61"/>
        <end position="87"/>
    </location>
</feature>
<name>A0A0F6W023_9BACT</name>
<dbReference type="EMBL" id="CP011125">
    <property type="protein sequence ID" value="AKF04025.1"/>
    <property type="molecule type" value="Genomic_DNA"/>
</dbReference>
<reference evidence="2 3" key="1">
    <citation type="submission" date="2015-03" db="EMBL/GenBank/DDBJ databases">
        <title>Genome assembly of Sandaracinus amylolyticus DSM 53668.</title>
        <authorList>
            <person name="Sharma G."/>
            <person name="Subramanian S."/>
        </authorList>
    </citation>
    <scope>NUCLEOTIDE SEQUENCE [LARGE SCALE GENOMIC DNA]</scope>
    <source>
        <strain evidence="2 3">DSM 53668</strain>
    </source>
</reference>
<dbReference type="KEGG" id="samy:DB32_001174"/>
<feature type="compositionally biased region" description="Basic residues" evidence="1">
    <location>
        <begin position="61"/>
        <end position="76"/>
    </location>
</feature>
<evidence type="ECO:0000313" key="3">
    <source>
        <dbReference type="Proteomes" id="UP000034883"/>
    </source>
</evidence>
<dbReference type="Proteomes" id="UP000034883">
    <property type="component" value="Chromosome"/>
</dbReference>
<proteinExistence type="predicted"/>
<sequence>MAFTSTSTRNHVPRVSPARRSRSPFVVFPSAPETTLASCAWAIGCWLASMSGSRAVSHLFRHRGRARKERRARRSRKPAELGAICDP</sequence>
<dbReference type="STRING" id="927083.DB32_001174"/>
<gene>
    <name evidence="2" type="ORF">DB32_001174</name>
</gene>
<accession>A0A0F6W023</accession>
<evidence type="ECO:0000313" key="2">
    <source>
        <dbReference type="EMBL" id="AKF04025.1"/>
    </source>
</evidence>